<dbReference type="Proteomes" id="UP000595691">
    <property type="component" value="Chromosome"/>
</dbReference>
<gene>
    <name evidence="1" type="ORF">I5776_02335</name>
</gene>
<organism evidence="1 2">
    <name type="scientific">Heyndrickxia vini</name>
    <dbReference type="NCBI Taxonomy" id="1476025"/>
    <lineage>
        <taxon>Bacteria</taxon>
        <taxon>Bacillati</taxon>
        <taxon>Bacillota</taxon>
        <taxon>Bacilli</taxon>
        <taxon>Bacillales</taxon>
        <taxon>Bacillaceae</taxon>
        <taxon>Heyndrickxia</taxon>
    </lineage>
</organism>
<dbReference type="EMBL" id="CP065425">
    <property type="protein sequence ID" value="QQZ09837.1"/>
    <property type="molecule type" value="Genomic_DNA"/>
</dbReference>
<evidence type="ECO:0000313" key="2">
    <source>
        <dbReference type="Proteomes" id="UP000595691"/>
    </source>
</evidence>
<keyword evidence="2" id="KW-1185">Reference proteome</keyword>
<proteinExistence type="predicted"/>
<reference evidence="1 2" key="1">
    <citation type="submission" date="2020-11" db="EMBL/GenBank/DDBJ databases">
        <title>Taxonomic evaluation of the Bacillus sporothermodurans group of bacteria based on whole genome sequences.</title>
        <authorList>
            <person name="Fiedler G."/>
            <person name="Herbstmann A.-D."/>
            <person name="Doll E."/>
            <person name="Wenning M."/>
            <person name="Brinks E."/>
            <person name="Kabisch J."/>
            <person name="Breitenwieser F."/>
            <person name="Lappann M."/>
            <person name="Boehnlein C."/>
            <person name="Franz C."/>
        </authorList>
    </citation>
    <scope>NUCLEOTIDE SEQUENCE [LARGE SCALE GENOMIC DNA]</scope>
    <source>
        <strain evidence="1 2">JCM 19841</strain>
    </source>
</reference>
<dbReference type="SUPFAM" id="SSF54427">
    <property type="entry name" value="NTF2-like"/>
    <property type="match status" value="1"/>
</dbReference>
<accession>A0ABX7E4U9</accession>
<evidence type="ECO:0000313" key="1">
    <source>
        <dbReference type="EMBL" id="QQZ09837.1"/>
    </source>
</evidence>
<dbReference type="InterPro" id="IPR032710">
    <property type="entry name" value="NTF2-like_dom_sf"/>
</dbReference>
<dbReference type="RefSeq" id="WP_202778789.1">
    <property type="nucleotide sequence ID" value="NZ_CP065425.1"/>
</dbReference>
<name>A0ABX7E4U9_9BACI</name>
<sequence length="125" mass="14760">MNTFQEALANYFDAWNEAFKTKDENLIRSFMSKSFKGYWAHGGLLEPDQYDYHYDLKEVINQYNGDTIKSFEPLSLTERKNGEQILVLGTEKAIINGIAHHANCMFIWQKESKEWKLLREYIELV</sequence>
<protein>
    <submittedName>
        <fullName evidence="1">DUF4440 domain-containing protein</fullName>
    </submittedName>
</protein>